<dbReference type="InterPro" id="IPR006311">
    <property type="entry name" value="TAT_signal"/>
</dbReference>
<reference evidence="3 4" key="1">
    <citation type="journal article" date="2017" name="Antonie Van Leeuwenhoek">
        <title>Rhizobium rhizosphaerae sp. nov., a novel species isolated from rice rhizosphere.</title>
        <authorList>
            <person name="Zhao J.J."/>
            <person name="Zhang J."/>
            <person name="Zhang R.J."/>
            <person name="Zhang C.W."/>
            <person name="Yin H.Q."/>
            <person name="Zhang X.X."/>
        </authorList>
    </citation>
    <scope>NUCLEOTIDE SEQUENCE [LARGE SCALE GENOMIC DNA]</scope>
    <source>
        <strain evidence="3 4">E3</strain>
    </source>
</reference>
<sequence>MGTKLNSSNGCGCSSPTMSRRHFLIAGASSVGLMGCMQWPGGRVSSDAYAEAVKSHESLRGYWRFENDLVDLISGKSAVASGVNSFDDGAVKGSGIKLAPGKNLAVSDTKNLFGRFATIELFFKVNAKPSGTEDSVIIAQADGDNVRYIIGVKNDLSALLYRNTKEEVVTRIDLPTNRPVEVGRWYHLAVTSFDLDVRAYVDGYECSLFGGAYEFTRAGPKTSVMTFGNTTAEGWSASNISLDEVAIYDAGLTPKEFQKHLRAGGLAQQLAETGVLVSRVKAMRDANRDKKAANIIKDPALKAPGKTRVYEGEYLSAINFTVGGIGAGAIQFDGNAVPKIWQIACNHVERTIDDSFLAIRIKAKNAPPVVKALQTKANGQFSPMSDVKFEGEYPLGKYRFEDNSLPVDVALEVFNPFIPMDLQNSSIPCAIYQVTVKNTSTDEVTTSVLSSQKNALGYTEGEKGEFGSNQNTLLKKGNTTLLHMTRAGSHPKADMVLLTQAADATGTTNWTSPAEFKREFTDNGGLTGPNNSPISRAGQTVNGALSAPLTLAPGESKSVTFVLTWYFTETKHGAANKSTKGKQWVGAGQMYNNWWSDAMDVASYLDEHLVNLSERTRRFHDTLYASTLPVWLLDRCSSQLAVLRSQTCWWSQDGYFGAWEGCNPENGCCAANCTHVWHYAQAHARLLPELGRIMRKQDYDMQLADGLIPYRHSNTKSAADGHFGTILNTYREHQCSANDSWLKSQWPRVKKAVEWGINEWDPNRIGFMSNTQHNTLDGNITGCSSWIGSLYLTSLEAAARMADIVGEPQTAKEYRAIRESGKKLQNKRLWNGEYYIQEEGKERFQDYLDGCHIDQLLGEWWADQLNIDRNYPRERAQQAMSALLKYNFRADFYGQSLKPRQYCEIEDGGMKMITWPRGQQPIPGMKYGDEVMTGFEYGAAVTMMQNGMIDEGLMLLKVVADRYDGRLRTEGVSNVVNGPWGYSGNPYGDDECGKYYGRSLSVWSALTALQGFIYDGPAGLIGFRPILQPENHASFFSVAQGYGLFEQTQSNNALTAVIAMREGSVHLSEVVLGVKAAPKKISAKYAGAAVDVKHAYQKGEVTIQLARSLNIKADENLEIHIVYS</sequence>
<accession>K6YYB7</accession>
<dbReference type="Gene3D" id="2.60.120.200">
    <property type="match status" value="1"/>
</dbReference>
<dbReference type="PROSITE" id="PS51318">
    <property type="entry name" value="TAT"/>
    <property type="match status" value="1"/>
</dbReference>
<dbReference type="Pfam" id="PF12215">
    <property type="entry name" value="Glyco_hydr_116N"/>
    <property type="match status" value="1"/>
</dbReference>
<dbReference type="InterPro" id="IPR037018">
    <property type="entry name" value="GH65_N"/>
</dbReference>
<dbReference type="Proteomes" id="UP000006334">
    <property type="component" value="Unassembled WGS sequence"/>
</dbReference>
<dbReference type="PANTHER" id="PTHR12654:SF0">
    <property type="entry name" value="NON-LYSOSOMAL GLUCOSYLCERAMIDASE"/>
    <property type="match status" value="1"/>
</dbReference>
<dbReference type="Gene3D" id="1.50.10.10">
    <property type="match status" value="1"/>
</dbReference>
<dbReference type="STRING" id="1127673.GLIP_3609"/>
<dbReference type="SUPFAM" id="SSF48208">
    <property type="entry name" value="Six-hairpin glycosidases"/>
    <property type="match status" value="1"/>
</dbReference>
<dbReference type="SUPFAM" id="SSF49899">
    <property type="entry name" value="Concanavalin A-like lectins/glucanases"/>
    <property type="match status" value="1"/>
</dbReference>
<dbReference type="InterPro" id="IPR013320">
    <property type="entry name" value="ConA-like_dom_sf"/>
</dbReference>
<dbReference type="RefSeq" id="WP_008846022.1">
    <property type="nucleotide sequence ID" value="NZ_BAEN01000068.1"/>
</dbReference>
<dbReference type="InterPro" id="IPR006775">
    <property type="entry name" value="GH116_catalytic"/>
</dbReference>
<feature type="domain" description="Glycosyl-hydrolase family 116 N-terminal" evidence="2">
    <location>
        <begin position="322"/>
        <end position="607"/>
    </location>
</feature>
<dbReference type="Pfam" id="PF13385">
    <property type="entry name" value="Laminin_G_3"/>
    <property type="match status" value="1"/>
</dbReference>
<evidence type="ECO:0000313" key="3">
    <source>
        <dbReference type="EMBL" id="GAC16220.1"/>
    </source>
</evidence>
<gene>
    <name evidence="3" type="ORF">GLIP_3609</name>
</gene>
<dbReference type="Pfam" id="PF04685">
    <property type="entry name" value="DUF608"/>
    <property type="match status" value="1"/>
</dbReference>
<protein>
    <recommendedName>
        <fullName evidence="5">Glucosylceramidase</fullName>
    </recommendedName>
</protein>
<dbReference type="eggNOG" id="COG4354">
    <property type="taxonomic scope" value="Bacteria"/>
</dbReference>
<dbReference type="EMBL" id="BAEN01000068">
    <property type="protein sequence ID" value="GAC16220.1"/>
    <property type="molecule type" value="Genomic_DNA"/>
</dbReference>
<evidence type="ECO:0008006" key="5">
    <source>
        <dbReference type="Google" id="ProtNLM"/>
    </source>
</evidence>
<feature type="domain" description="Glycosyl-hydrolase family 116 catalytic region" evidence="1">
    <location>
        <begin position="710"/>
        <end position="1004"/>
    </location>
</feature>
<evidence type="ECO:0000259" key="1">
    <source>
        <dbReference type="Pfam" id="PF04685"/>
    </source>
</evidence>
<evidence type="ECO:0000259" key="2">
    <source>
        <dbReference type="Pfam" id="PF12215"/>
    </source>
</evidence>
<dbReference type="Gene3D" id="2.70.98.40">
    <property type="entry name" value="Glycoside hydrolase, family 65, N-terminal domain"/>
    <property type="match status" value="1"/>
</dbReference>
<dbReference type="GO" id="GO:0004553">
    <property type="term" value="F:hydrolase activity, hydrolyzing O-glycosyl compounds"/>
    <property type="evidence" value="ECO:0007669"/>
    <property type="project" value="InterPro"/>
</dbReference>
<proteinExistence type="predicted"/>
<comment type="caution">
    <text evidence="3">The sequence shown here is derived from an EMBL/GenBank/DDBJ whole genome shotgun (WGS) entry which is preliminary data.</text>
</comment>
<dbReference type="InterPro" id="IPR008928">
    <property type="entry name" value="6-hairpin_glycosidase_sf"/>
</dbReference>
<dbReference type="InterPro" id="IPR012341">
    <property type="entry name" value="6hp_glycosidase-like_sf"/>
</dbReference>
<name>K6YYB7_9ALTE</name>
<dbReference type="InterPro" id="IPR024462">
    <property type="entry name" value="GH116_N"/>
</dbReference>
<keyword evidence="4" id="KW-1185">Reference proteome</keyword>
<evidence type="ECO:0000313" key="4">
    <source>
        <dbReference type="Proteomes" id="UP000006334"/>
    </source>
</evidence>
<dbReference type="AlphaFoldDB" id="K6YYB7"/>
<dbReference type="InterPro" id="IPR052566">
    <property type="entry name" value="Non-lysos_glucosylceramidase"/>
</dbReference>
<dbReference type="GO" id="GO:0005975">
    <property type="term" value="P:carbohydrate metabolic process"/>
    <property type="evidence" value="ECO:0007669"/>
    <property type="project" value="InterPro"/>
</dbReference>
<organism evidence="3 4">
    <name type="scientific">Aliiglaciecola lipolytica E3</name>
    <dbReference type="NCBI Taxonomy" id="1127673"/>
    <lineage>
        <taxon>Bacteria</taxon>
        <taxon>Pseudomonadati</taxon>
        <taxon>Pseudomonadota</taxon>
        <taxon>Gammaproteobacteria</taxon>
        <taxon>Alteromonadales</taxon>
        <taxon>Alteromonadaceae</taxon>
        <taxon>Aliiglaciecola</taxon>
    </lineage>
</organism>
<dbReference type="PANTHER" id="PTHR12654">
    <property type="entry name" value="BILE ACID BETA-GLUCOSIDASE-RELATED"/>
    <property type="match status" value="1"/>
</dbReference>